<dbReference type="Pfam" id="PF25574">
    <property type="entry name" value="TPR_IMB1"/>
    <property type="match status" value="1"/>
</dbReference>
<evidence type="ECO:0000259" key="13">
    <source>
        <dbReference type="PROSITE" id="PS50181"/>
    </source>
</evidence>
<dbReference type="SUPFAM" id="SSF81383">
    <property type="entry name" value="F-box domain"/>
    <property type="match status" value="1"/>
</dbReference>
<comment type="subcellular location">
    <subcellularLocation>
        <location evidence="2">Cytoplasm</location>
    </subcellularLocation>
    <subcellularLocation>
        <location evidence="1">Nucleus envelope</location>
    </subcellularLocation>
</comment>
<evidence type="ECO:0000256" key="2">
    <source>
        <dbReference type="ARBA" id="ARBA00004496"/>
    </source>
</evidence>
<protein>
    <recommendedName>
        <fullName evidence="9">Importin-95</fullName>
    </recommendedName>
    <alternativeName>
        <fullName evidence="10">Karyopherin-95</fullName>
    </alternativeName>
</protein>
<evidence type="ECO:0000256" key="5">
    <source>
        <dbReference type="ARBA" id="ARBA00022490"/>
    </source>
</evidence>
<proteinExistence type="inferred from homology"/>
<dbReference type="InterPro" id="IPR011989">
    <property type="entry name" value="ARM-like"/>
</dbReference>
<evidence type="ECO:0000256" key="4">
    <source>
        <dbReference type="ARBA" id="ARBA00022448"/>
    </source>
</evidence>
<dbReference type="PROSITE" id="PS50077">
    <property type="entry name" value="HEAT_REPEAT"/>
    <property type="match status" value="1"/>
</dbReference>
<dbReference type="InterPro" id="IPR036047">
    <property type="entry name" value="F-box-like_dom_sf"/>
</dbReference>
<evidence type="ECO:0000256" key="7">
    <source>
        <dbReference type="ARBA" id="ARBA00022927"/>
    </source>
</evidence>
<keyword evidence="6" id="KW-0677">Repeat</keyword>
<dbReference type="SMART" id="SM00185">
    <property type="entry name" value="ARM"/>
    <property type="match status" value="3"/>
</dbReference>
<gene>
    <name evidence="14" type="ORF">NP233_g674</name>
</gene>
<dbReference type="GO" id="GO:0005635">
    <property type="term" value="C:nuclear envelope"/>
    <property type="evidence" value="ECO:0007669"/>
    <property type="project" value="UniProtKB-SubCell"/>
</dbReference>
<dbReference type="EMBL" id="JANIEX010000019">
    <property type="protein sequence ID" value="KAJ3576107.1"/>
    <property type="molecule type" value="Genomic_DNA"/>
</dbReference>
<evidence type="ECO:0000256" key="8">
    <source>
        <dbReference type="ARBA" id="ARBA00023242"/>
    </source>
</evidence>
<evidence type="ECO:0000256" key="3">
    <source>
        <dbReference type="ARBA" id="ARBA00010907"/>
    </source>
</evidence>
<evidence type="ECO:0000313" key="15">
    <source>
        <dbReference type="Proteomes" id="UP001213000"/>
    </source>
</evidence>
<comment type="similarity">
    <text evidence="3">Belongs to the importin beta family. Importin beta-1 subfamily.</text>
</comment>
<evidence type="ECO:0000256" key="9">
    <source>
        <dbReference type="ARBA" id="ARBA00079884"/>
    </source>
</evidence>
<dbReference type="InterPro" id="IPR021133">
    <property type="entry name" value="HEAT_type_2"/>
</dbReference>
<dbReference type="Gene3D" id="1.20.1280.50">
    <property type="match status" value="1"/>
</dbReference>
<dbReference type="PANTHER" id="PTHR10527">
    <property type="entry name" value="IMPORTIN BETA"/>
    <property type="match status" value="1"/>
</dbReference>
<evidence type="ECO:0000256" key="1">
    <source>
        <dbReference type="ARBA" id="ARBA00004259"/>
    </source>
</evidence>
<dbReference type="FunFam" id="1.25.10.10:FF:000027">
    <property type="entry name" value="Importin subunit beta-1"/>
    <property type="match status" value="1"/>
</dbReference>
<keyword evidence="7" id="KW-0653">Protein transport</keyword>
<feature type="domain" description="Importin N-terminal" evidence="12">
    <location>
        <begin position="21"/>
        <end position="122"/>
    </location>
</feature>
<dbReference type="Proteomes" id="UP001213000">
    <property type="component" value="Unassembled WGS sequence"/>
</dbReference>
<feature type="domain" description="F-box" evidence="13">
    <location>
        <begin position="862"/>
        <end position="908"/>
    </location>
</feature>
<evidence type="ECO:0000256" key="10">
    <source>
        <dbReference type="ARBA" id="ARBA00083566"/>
    </source>
</evidence>
<dbReference type="SMART" id="SM00913">
    <property type="entry name" value="IBN_N"/>
    <property type="match status" value="1"/>
</dbReference>
<keyword evidence="15" id="KW-1185">Reference proteome</keyword>
<keyword evidence="4" id="KW-0813">Transport</keyword>
<evidence type="ECO:0000313" key="14">
    <source>
        <dbReference type="EMBL" id="KAJ3576107.1"/>
    </source>
</evidence>
<dbReference type="Pfam" id="PF13513">
    <property type="entry name" value="HEAT_EZ"/>
    <property type="match status" value="1"/>
</dbReference>
<dbReference type="InterPro" id="IPR001494">
    <property type="entry name" value="Importin-beta_N"/>
</dbReference>
<evidence type="ECO:0000256" key="6">
    <source>
        <dbReference type="ARBA" id="ARBA00022737"/>
    </source>
</evidence>
<dbReference type="GO" id="GO:0006606">
    <property type="term" value="P:protein import into nucleus"/>
    <property type="evidence" value="ECO:0007669"/>
    <property type="project" value="InterPro"/>
</dbReference>
<keyword evidence="8" id="KW-0539">Nucleus</keyword>
<evidence type="ECO:0000256" key="11">
    <source>
        <dbReference type="PROSITE-ProRule" id="PRU00103"/>
    </source>
</evidence>
<dbReference type="InterPro" id="IPR040122">
    <property type="entry name" value="Importin_beta"/>
</dbReference>
<dbReference type="GO" id="GO:0005737">
    <property type="term" value="C:cytoplasm"/>
    <property type="evidence" value="ECO:0007669"/>
    <property type="project" value="UniProtKB-SubCell"/>
</dbReference>
<dbReference type="InterPro" id="IPR016024">
    <property type="entry name" value="ARM-type_fold"/>
</dbReference>
<dbReference type="SUPFAM" id="SSF48371">
    <property type="entry name" value="ARM repeat"/>
    <property type="match status" value="1"/>
</dbReference>
<dbReference type="GO" id="GO:0031267">
    <property type="term" value="F:small GTPase binding"/>
    <property type="evidence" value="ECO:0007669"/>
    <property type="project" value="InterPro"/>
</dbReference>
<evidence type="ECO:0000259" key="12">
    <source>
        <dbReference type="PROSITE" id="PS50166"/>
    </source>
</evidence>
<keyword evidence="5" id="KW-0963">Cytoplasm</keyword>
<dbReference type="Pfam" id="PF12937">
    <property type="entry name" value="F-box-like"/>
    <property type="match status" value="1"/>
</dbReference>
<dbReference type="Pfam" id="PF03810">
    <property type="entry name" value="IBN_N"/>
    <property type="match status" value="1"/>
</dbReference>
<dbReference type="PROSITE" id="PS50181">
    <property type="entry name" value="FBOX"/>
    <property type="match status" value="1"/>
</dbReference>
<dbReference type="InterPro" id="IPR000225">
    <property type="entry name" value="Armadillo"/>
</dbReference>
<comment type="caution">
    <text evidence="14">The sequence shown here is derived from an EMBL/GenBank/DDBJ whole genome shotgun (WGS) entry which is preliminary data.</text>
</comment>
<reference evidence="14" key="1">
    <citation type="submission" date="2022-07" db="EMBL/GenBank/DDBJ databases">
        <title>Genome Sequence of Leucocoprinus birnbaumii.</title>
        <authorList>
            <person name="Buettner E."/>
        </authorList>
    </citation>
    <scope>NUCLEOTIDE SEQUENCE</scope>
    <source>
        <strain evidence="14">VT141</strain>
    </source>
</reference>
<feature type="repeat" description="HEAT" evidence="11">
    <location>
        <begin position="430"/>
        <end position="467"/>
    </location>
</feature>
<accession>A0AAD5W1G5</accession>
<dbReference type="Gene3D" id="1.25.10.10">
    <property type="entry name" value="Leucine-rich Repeat Variant"/>
    <property type="match status" value="1"/>
</dbReference>
<dbReference type="InterPro" id="IPR001810">
    <property type="entry name" value="F-box_dom"/>
</dbReference>
<sequence length="1352" mass="151403">MNATDLLANTLSADATTRQDATQKLEVASRENYPEYMIMLSSVLVNESSPLHVRNAAGLALKNALSARVRPFLRPLRPSTAHRAPRKNRTAARQTDYSNRWLALNVDAKNKIKQEALMTLGSASQKAGNFASQVVAAIAAVELPANQWADLIELLLSFVNNQSNTNLRIATLQTIGFICEVIKPEILSLRSNEILTAVIHGARKEEPSPEVQLAAIHALYNSLEFVRENFEREGERNYIMQVVCEATQNPAVAVQVGAFECLVRIMGLYYEKMALYMEQALFGLTVMGMKHSDERVALQAVEFWSTVCEEEVELAVEAQEALEYGEQPEGESRHFAKIALPEITPVLLQLLTKQEEDADEDEWNVSMAASTCLGLLAMAVQDVIVPAVIPFIEAHIKAEDWHFREAAIMTFGSILDGPDPSVLTPLVNQALPLLISMMADSDTHVKDTTAWTLGRISDLLVTTIKTDVHLHPLIAALVTGLADSPRIIANCCWALKNLAEQLGGSYYDEDGNESQNGPLSPYYQGVVEALMRVTESGSNEANYRSAAYQAIAAYLGQATTDVLPVVTNTLDTVLTRMEHLIPIHNQIVGIDDRNNWTDLISNLCNVVMSVVRKLEGNIQFRADRIMTINIELLKISSKAPIIAEDTFLVVGALAAALDNNFAPYVSALLPYLFPALRAHEDTQLCTTAVGLIGDLSRALGEGSAQFAESFMTVLLENLQSDVLNRNVKVSILSCFGDIALAVGPAFEPYYETTMNVLRQAGQVEPNPLDYDLVDYVSQLREGILEAYTGIVTGFKKTDKAPLLFNQVPSILDLIHRCLKDEDRTDATMRLSYGLLGDLADTFPQGQIKQYLLAPWIANELRRRGLLSLSNDVLLELFCLLTALEVTNCSLVCRRLYDLSFERNLWSRIFESGNHGYIVTLPPGVDPSTGARELRQVLTRAERYERSWIVSVKSNLSDDTLRPHPWHADHSSRKEGCAFVHNCIVFRNTIGRSQGFRDLIYTWYPIERSTNSPIEAIFKYTLRWIDRGPPYLRRHFFERGTRVIDDALHIVYGNTERANTGRLINLNVWVKSSHQDNVFYSGEIEWVDDEYFILTPSTPPTNTAAAFLVQRTTGLVVPIKSQHNSFKNGLQWHSDYAHRKHVFFATPSHLIHLINGREYEIFRLTELQQEQGHSTSNGRKRSSLIPFQAGELPCWLHRLWHVQERSHSELTILGPTAIRPGGPFRLAIIRLNMNFSFASISSLPPATIDNFRLCGDFPEEPRLELISANARYTTSQSMLMMLFFPSASTYHAIRVDFSPDVPEGREVESVEFEPSKARRASRQFFWMNRLTGQFIMTCSKLMNGDAVYTIRAG</sequence>
<dbReference type="PROSITE" id="PS50166">
    <property type="entry name" value="IMPORTIN_B_NT"/>
    <property type="match status" value="1"/>
</dbReference>
<dbReference type="InterPro" id="IPR058584">
    <property type="entry name" value="IMB1_TNPO1-like_TPR"/>
</dbReference>
<organism evidence="14 15">
    <name type="scientific">Leucocoprinus birnbaumii</name>
    <dbReference type="NCBI Taxonomy" id="56174"/>
    <lineage>
        <taxon>Eukaryota</taxon>
        <taxon>Fungi</taxon>
        <taxon>Dikarya</taxon>
        <taxon>Basidiomycota</taxon>
        <taxon>Agaricomycotina</taxon>
        <taxon>Agaricomycetes</taxon>
        <taxon>Agaricomycetidae</taxon>
        <taxon>Agaricales</taxon>
        <taxon>Agaricineae</taxon>
        <taxon>Agaricaceae</taxon>
        <taxon>Leucocoprinus</taxon>
    </lineage>
</organism>
<name>A0AAD5W1G5_9AGAR</name>